<dbReference type="Proteomes" id="UP000709959">
    <property type="component" value="Unassembled WGS sequence"/>
</dbReference>
<proteinExistence type="predicted"/>
<dbReference type="EMBL" id="JADKCH010000002">
    <property type="protein sequence ID" value="MBK8571936.1"/>
    <property type="molecule type" value="Genomic_DNA"/>
</dbReference>
<name>A0A936F195_9BACT</name>
<evidence type="ECO:0000313" key="2">
    <source>
        <dbReference type="Proteomes" id="UP000709959"/>
    </source>
</evidence>
<dbReference type="AlphaFoldDB" id="A0A936F195"/>
<comment type="caution">
    <text evidence="1">The sequence shown here is derived from an EMBL/GenBank/DDBJ whole genome shotgun (WGS) entry which is preliminary data.</text>
</comment>
<sequence length="305" mass="33910">MREGYWLVAATGAYHLVDDHAMWIQRPENARALGLPEEVVEAIQAVRWDFNGPGRRQILMLAMDNGLIRSRGHGPAEVTFEFTIETEAAIRAVVPFMQATLGPASVPKFNCLRTGESLAFNFGNAKKIIEAGDISFLFPVWKRPTQVLPVRRPYVLLNDFDQMPEWTCWELPEVLTSHELVALIRHYAPLGSGWLALADGRTWRLAPNTPPLTPLETLNPELAPWACESCGSPTRGPKTPCQCLNLTLCRVCKLPPLPGIVPGKDTITLNGETLYVSLLGGLAHKCVHWPSVRVLPLDDLIRRGR</sequence>
<evidence type="ECO:0000313" key="1">
    <source>
        <dbReference type="EMBL" id="MBK8571936.1"/>
    </source>
</evidence>
<organism evidence="1 2">
    <name type="scientific">Candidatus Geothrix odensensis</name>
    <dbReference type="NCBI Taxonomy" id="2954440"/>
    <lineage>
        <taxon>Bacteria</taxon>
        <taxon>Pseudomonadati</taxon>
        <taxon>Acidobacteriota</taxon>
        <taxon>Holophagae</taxon>
        <taxon>Holophagales</taxon>
        <taxon>Holophagaceae</taxon>
        <taxon>Geothrix</taxon>
    </lineage>
</organism>
<reference evidence="1 2" key="1">
    <citation type="submission" date="2020-10" db="EMBL/GenBank/DDBJ databases">
        <title>Connecting structure to function with the recovery of over 1000 high-quality activated sludge metagenome-assembled genomes encoding full-length rRNA genes using long-read sequencing.</title>
        <authorList>
            <person name="Singleton C.M."/>
            <person name="Petriglieri F."/>
            <person name="Kristensen J.M."/>
            <person name="Kirkegaard R.H."/>
            <person name="Michaelsen T.Y."/>
            <person name="Andersen M.H."/>
            <person name="Karst S.M."/>
            <person name="Dueholm M.S."/>
            <person name="Nielsen P.H."/>
            <person name="Albertsen M."/>
        </authorList>
    </citation>
    <scope>NUCLEOTIDE SEQUENCE [LARGE SCALE GENOMIC DNA]</scope>
    <source>
        <strain evidence="1">OdNE_18-Q3-R46-58_MAXAC.008</strain>
    </source>
</reference>
<gene>
    <name evidence="1" type="ORF">IPN91_04665</name>
</gene>
<accession>A0A936F195</accession>
<protein>
    <submittedName>
        <fullName evidence="1">Uncharacterized protein</fullName>
    </submittedName>
</protein>